<dbReference type="RefSeq" id="WP_157400109.1">
    <property type="nucleotide sequence ID" value="NZ_WSEL01000009.1"/>
</dbReference>
<sequence length="123" mass="12724">MTAPANSGAIALRAIGLMAEWRRLGAAHLALGGGVSCACGSAFDGISVEDLEHDLVDYVHEKHRGTPALGLLFAAAGCTSDASCDLATLLRTIAEARIDDPALLEALLADLERAISGLANDRR</sequence>
<comment type="caution">
    <text evidence="1">The sequence shown here is derived from an EMBL/GenBank/DDBJ whole genome shotgun (WGS) entry which is preliminary data.</text>
</comment>
<accession>A0A6N8J1G7</accession>
<keyword evidence="2" id="KW-1185">Reference proteome</keyword>
<protein>
    <submittedName>
        <fullName evidence="1">Uncharacterized protein</fullName>
    </submittedName>
</protein>
<gene>
    <name evidence="1" type="ORF">GON04_21855</name>
</gene>
<organism evidence="1 2">
    <name type="scientific">Ramlibacter pinisoli</name>
    <dbReference type="NCBI Taxonomy" id="2682844"/>
    <lineage>
        <taxon>Bacteria</taxon>
        <taxon>Pseudomonadati</taxon>
        <taxon>Pseudomonadota</taxon>
        <taxon>Betaproteobacteria</taxon>
        <taxon>Burkholderiales</taxon>
        <taxon>Comamonadaceae</taxon>
        <taxon>Ramlibacter</taxon>
    </lineage>
</organism>
<evidence type="ECO:0000313" key="2">
    <source>
        <dbReference type="Proteomes" id="UP000469385"/>
    </source>
</evidence>
<dbReference type="Proteomes" id="UP000469385">
    <property type="component" value="Unassembled WGS sequence"/>
</dbReference>
<dbReference type="AlphaFoldDB" id="A0A6N8J1G7"/>
<evidence type="ECO:0000313" key="1">
    <source>
        <dbReference type="EMBL" id="MVQ32120.1"/>
    </source>
</evidence>
<proteinExistence type="predicted"/>
<reference evidence="1 2" key="1">
    <citation type="submission" date="2019-12" db="EMBL/GenBank/DDBJ databases">
        <authorList>
            <person name="Huq M.A."/>
        </authorList>
    </citation>
    <scope>NUCLEOTIDE SEQUENCE [LARGE SCALE GENOMIC DNA]</scope>
    <source>
        <strain evidence="1 2">MAH-25</strain>
    </source>
</reference>
<dbReference type="EMBL" id="WSEL01000009">
    <property type="protein sequence ID" value="MVQ32120.1"/>
    <property type="molecule type" value="Genomic_DNA"/>
</dbReference>
<name>A0A6N8J1G7_9BURK</name>